<dbReference type="CDD" id="cd21180">
    <property type="entry name" value="GH2_GIPC"/>
    <property type="match status" value="1"/>
</dbReference>
<comment type="caution">
    <text evidence="3">The sequence shown here is derived from an EMBL/GenBank/DDBJ whole genome shotgun (WGS) entry which is preliminary data.</text>
</comment>
<dbReference type="PROSITE" id="PS50106">
    <property type="entry name" value="PDZ"/>
    <property type="match status" value="1"/>
</dbReference>
<dbReference type="Pfam" id="PF25083">
    <property type="entry name" value="GIPC1_GH1"/>
    <property type="match status" value="1"/>
</dbReference>
<dbReference type="FunFam" id="2.30.42.10:FF:000097">
    <property type="entry name" value="PDZ domain-containing protein GIPC1 isoform 1"/>
    <property type="match status" value="1"/>
</dbReference>
<evidence type="ECO:0000313" key="3">
    <source>
        <dbReference type="EMBL" id="RWS03326.1"/>
    </source>
</evidence>
<dbReference type="PANTHER" id="PTHR12259">
    <property type="entry name" value="RGS-GAIP INTERACTING PROTEIN GIPC"/>
    <property type="match status" value="1"/>
</dbReference>
<gene>
    <name evidence="5" type="ORF">B4U79_05450</name>
    <name evidence="4" type="ORF">B4U79_06102</name>
    <name evidence="3" type="ORF">B4U79_11243</name>
</gene>
<accession>A0A3S3NWQ6</accession>
<keyword evidence="6" id="KW-1185">Reference proteome</keyword>
<dbReference type="EMBL" id="NCKU01006606">
    <property type="protein sequence ID" value="RWS03326.1"/>
    <property type="molecule type" value="Genomic_DNA"/>
</dbReference>
<dbReference type="OrthoDB" id="6509831at2759"/>
<evidence type="ECO:0000259" key="2">
    <source>
        <dbReference type="PROSITE" id="PS50106"/>
    </source>
</evidence>
<dbReference type="InterPro" id="IPR056814">
    <property type="entry name" value="GIPC1-3_GH1"/>
</dbReference>
<evidence type="ECO:0000313" key="6">
    <source>
        <dbReference type="Proteomes" id="UP000285301"/>
    </source>
</evidence>
<reference evidence="3" key="2">
    <citation type="submission" date="2018-11" db="EMBL/GenBank/DDBJ databases">
        <title>Trombidioid mite genomics.</title>
        <authorList>
            <person name="Dong X."/>
        </authorList>
    </citation>
    <scope>NUCLEOTIDE SEQUENCE</scope>
    <source>
        <strain evidence="3">UoL-WK</strain>
    </source>
</reference>
<evidence type="ECO:0000313" key="4">
    <source>
        <dbReference type="EMBL" id="RWS05045.1"/>
    </source>
</evidence>
<dbReference type="Pfam" id="PF00595">
    <property type="entry name" value="PDZ"/>
    <property type="match status" value="1"/>
</dbReference>
<dbReference type="SUPFAM" id="SSF50156">
    <property type="entry name" value="PDZ domain-like"/>
    <property type="match status" value="1"/>
</dbReference>
<dbReference type="InterPro" id="IPR017379">
    <property type="entry name" value="GIPC1/2/3"/>
</dbReference>
<dbReference type="STRING" id="1965070.A0A3S3NWQ6"/>
<comment type="similarity">
    <text evidence="1">Belongs to the GIPC family.</text>
</comment>
<dbReference type="InterPro" id="IPR036034">
    <property type="entry name" value="PDZ_sf"/>
</dbReference>
<organism evidence="3 6">
    <name type="scientific">Dinothrombium tinctorium</name>
    <dbReference type="NCBI Taxonomy" id="1965070"/>
    <lineage>
        <taxon>Eukaryota</taxon>
        <taxon>Metazoa</taxon>
        <taxon>Ecdysozoa</taxon>
        <taxon>Arthropoda</taxon>
        <taxon>Chelicerata</taxon>
        <taxon>Arachnida</taxon>
        <taxon>Acari</taxon>
        <taxon>Acariformes</taxon>
        <taxon>Trombidiformes</taxon>
        <taxon>Prostigmata</taxon>
        <taxon>Anystina</taxon>
        <taxon>Parasitengona</taxon>
        <taxon>Trombidioidea</taxon>
        <taxon>Trombidiidae</taxon>
        <taxon>Dinothrombium</taxon>
    </lineage>
</organism>
<name>A0A3S3NWQ6_9ACAR</name>
<dbReference type="EMBL" id="NCKU01002299">
    <property type="protein sequence ID" value="RWS09898.1"/>
    <property type="molecule type" value="Genomic_DNA"/>
</dbReference>
<dbReference type="AlphaFoldDB" id="A0A3S3NWQ6"/>
<dbReference type="Pfam" id="PF25082">
    <property type="entry name" value="GIPC1_GH2"/>
    <property type="match status" value="1"/>
</dbReference>
<dbReference type="SMART" id="SM00228">
    <property type="entry name" value="PDZ"/>
    <property type="match status" value="1"/>
</dbReference>
<dbReference type="Proteomes" id="UP000285301">
    <property type="component" value="Unassembled WGS sequence"/>
</dbReference>
<dbReference type="InterPro" id="IPR055349">
    <property type="entry name" value="GH2_GIPC"/>
</dbReference>
<dbReference type="CDD" id="cd06707">
    <property type="entry name" value="PDZ_GIPC"/>
    <property type="match status" value="1"/>
</dbReference>
<evidence type="ECO:0000256" key="1">
    <source>
        <dbReference type="ARBA" id="ARBA00009011"/>
    </source>
</evidence>
<dbReference type="InterPro" id="IPR001478">
    <property type="entry name" value="PDZ"/>
</dbReference>
<dbReference type="EMBL" id="NCKU01005076">
    <property type="protein sequence ID" value="RWS05045.1"/>
    <property type="molecule type" value="Genomic_DNA"/>
</dbReference>
<protein>
    <submittedName>
        <fullName evidence="3">PDZ domain-containing protein GIPC3-like protein</fullName>
    </submittedName>
</protein>
<evidence type="ECO:0000313" key="5">
    <source>
        <dbReference type="EMBL" id="RWS09898.1"/>
    </source>
</evidence>
<dbReference type="Gene3D" id="2.30.42.10">
    <property type="match status" value="1"/>
</dbReference>
<dbReference type="PANTHER" id="PTHR12259:SF1">
    <property type="entry name" value="GH21964P"/>
    <property type="match status" value="1"/>
</dbReference>
<reference evidence="3 6" key="1">
    <citation type="journal article" date="2018" name="Gigascience">
        <title>Genomes of trombidid mites reveal novel predicted allergens and laterally-transferred genes associated with secondary metabolism.</title>
        <authorList>
            <person name="Dong X."/>
            <person name="Chaisiri K."/>
            <person name="Xia D."/>
            <person name="Armstrong S.D."/>
            <person name="Fang Y."/>
            <person name="Donnelly M.J."/>
            <person name="Kadowaki T."/>
            <person name="McGarry J.W."/>
            <person name="Darby A.C."/>
            <person name="Makepeace B.L."/>
        </authorList>
    </citation>
    <scope>NUCLEOTIDE SEQUENCE [LARGE SCALE GENOMIC DNA]</scope>
    <source>
        <strain evidence="3">UoL-WK</strain>
    </source>
</reference>
<sequence length="324" mass="35823">MPLFGAKKRRESEEDIVKVDHLSKNGITNTAAVVTAANNSTANSLISKLSFPCQLAHGSPTVFVSGFSSMRQLYEKIAECFDIPSSEILYCTLNTHKVNMDNLLGGQIGLEDFIFVHCKGQNKEIEITKNDQFLGLTITDNGNGYSFIKKIKNGSLIESIKFVEVGDVIEKINGQCLIGCRHFEVAKALKDIRVGNTFTLRLIEPCKNGFSLIGPRDMGTKKAQIGSGKETLRLRSTGPATVEEYIDKVEEAAVYKINGLLETFMGIHDNDLSIQIWTLGRDKNNPHDFMLAIDSSDLEVFGFSDEFIFDLWGAINDAKAGRLN</sequence>
<feature type="domain" description="PDZ" evidence="2">
    <location>
        <begin position="124"/>
        <end position="191"/>
    </location>
</feature>
<proteinExistence type="inferred from homology"/>